<feature type="compositionally biased region" description="Polar residues" evidence="1">
    <location>
        <begin position="9"/>
        <end position="38"/>
    </location>
</feature>
<organism evidence="2 3">
    <name type="scientific">Allacma fusca</name>
    <dbReference type="NCBI Taxonomy" id="39272"/>
    <lineage>
        <taxon>Eukaryota</taxon>
        <taxon>Metazoa</taxon>
        <taxon>Ecdysozoa</taxon>
        <taxon>Arthropoda</taxon>
        <taxon>Hexapoda</taxon>
        <taxon>Collembola</taxon>
        <taxon>Symphypleona</taxon>
        <taxon>Sminthuridae</taxon>
        <taxon>Allacma</taxon>
    </lineage>
</organism>
<protein>
    <submittedName>
        <fullName evidence="2">Uncharacterized protein</fullName>
    </submittedName>
</protein>
<evidence type="ECO:0000313" key="2">
    <source>
        <dbReference type="EMBL" id="CAG7787039.1"/>
    </source>
</evidence>
<proteinExistence type="predicted"/>
<dbReference type="AlphaFoldDB" id="A0A8J2L3R5"/>
<reference evidence="2" key="1">
    <citation type="submission" date="2021-06" db="EMBL/GenBank/DDBJ databases">
        <authorList>
            <person name="Hodson N. C."/>
            <person name="Mongue J. A."/>
            <person name="Jaron S. K."/>
        </authorList>
    </citation>
    <scope>NUCLEOTIDE SEQUENCE</scope>
</reference>
<evidence type="ECO:0000256" key="1">
    <source>
        <dbReference type="SAM" id="MobiDB-lite"/>
    </source>
</evidence>
<feature type="non-terminal residue" evidence="2">
    <location>
        <position position="1"/>
    </location>
</feature>
<dbReference type="Proteomes" id="UP000708208">
    <property type="component" value="Unassembled WGS sequence"/>
</dbReference>
<evidence type="ECO:0000313" key="3">
    <source>
        <dbReference type="Proteomes" id="UP000708208"/>
    </source>
</evidence>
<sequence length="45" mass="4723">GRKPDYGKQSHSSGGKNDEINQNELGGSTSNIVGSSAFTEGVKKR</sequence>
<feature type="region of interest" description="Disordered" evidence="1">
    <location>
        <begin position="1"/>
        <end position="45"/>
    </location>
</feature>
<gene>
    <name evidence="2" type="ORF">AFUS01_LOCUS25568</name>
</gene>
<comment type="caution">
    <text evidence="2">The sequence shown here is derived from an EMBL/GenBank/DDBJ whole genome shotgun (WGS) entry which is preliminary data.</text>
</comment>
<accession>A0A8J2L3R5</accession>
<dbReference type="EMBL" id="CAJVCH010330568">
    <property type="protein sequence ID" value="CAG7787039.1"/>
    <property type="molecule type" value="Genomic_DNA"/>
</dbReference>
<keyword evidence="3" id="KW-1185">Reference proteome</keyword>
<name>A0A8J2L3R5_9HEXA</name>